<dbReference type="InterPro" id="IPR004358">
    <property type="entry name" value="Sig_transdc_His_kin-like_C"/>
</dbReference>
<reference evidence="9 10" key="1">
    <citation type="submission" date="2019-01" db="EMBL/GenBank/DDBJ databases">
        <title>Vibrio BEI176 sp. nov, a marine bacterium isolated from China: eastern marignal seas.</title>
        <authorList>
            <person name="Li B."/>
        </authorList>
    </citation>
    <scope>NUCLEOTIDE SEQUENCE [LARGE SCALE GENOMIC DNA]</scope>
    <source>
        <strain evidence="9 10">BEI176</strain>
    </source>
</reference>
<dbReference type="OrthoDB" id="8573961at2"/>
<dbReference type="Gene3D" id="1.10.287.130">
    <property type="match status" value="1"/>
</dbReference>
<evidence type="ECO:0000259" key="8">
    <source>
        <dbReference type="PROSITE" id="PS50110"/>
    </source>
</evidence>
<feature type="domain" description="Histidine kinase" evidence="7">
    <location>
        <begin position="189"/>
        <end position="415"/>
    </location>
</feature>
<keyword evidence="6" id="KW-0472">Membrane</keyword>
<feature type="transmembrane region" description="Helical" evidence="6">
    <location>
        <begin position="70"/>
        <end position="92"/>
    </location>
</feature>
<dbReference type="PROSITE" id="PS50110">
    <property type="entry name" value="RESPONSE_REGULATORY"/>
    <property type="match status" value="1"/>
</dbReference>
<dbReference type="SUPFAM" id="SSF47384">
    <property type="entry name" value="Homodimeric domain of signal transducing histidine kinase"/>
    <property type="match status" value="1"/>
</dbReference>
<dbReference type="SUPFAM" id="SSF55874">
    <property type="entry name" value="ATPase domain of HSP90 chaperone/DNA topoisomerase II/histidine kinase"/>
    <property type="match status" value="1"/>
</dbReference>
<evidence type="ECO:0000256" key="3">
    <source>
        <dbReference type="ARBA" id="ARBA00022553"/>
    </source>
</evidence>
<dbReference type="EC" id="2.7.13.3" evidence="2"/>
<accession>A0A4Y8WI62</accession>
<dbReference type="AlphaFoldDB" id="A0A4Y8WI62"/>
<dbReference type="InterPro" id="IPR036890">
    <property type="entry name" value="HATPase_C_sf"/>
</dbReference>
<feature type="transmembrane region" description="Helical" evidence="6">
    <location>
        <begin position="45"/>
        <end position="63"/>
    </location>
</feature>
<evidence type="ECO:0000256" key="6">
    <source>
        <dbReference type="SAM" id="Phobius"/>
    </source>
</evidence>
<keyword evidence="9" id="KW-0418">Kinase</keyword>
<dbReference type="CDD" id="cd00082">
    <property type="entry name" value="HisKA"/>
    <property type="match status" value="1"/>
</dbReference>
<comment type="caution">
    <text evidence="9">The sequence shown here is derived from an EMBL/GenBank/DDBJ whole genome shotgun (WGS) entry which is preliminary data.</text>
</comment>
<evidence type="ECO:0000313" key="9">
    <source>
        <dbReference type="EMBL" id="TFH92620.1"/>
    </source>
</evidence>
<keyword evidence="10" id="KW-1185">Reference proteome</keyword>
<dbReference type="GO" id="GO:0000155">
    <property type="term" value="F:phosphorelay sensor kinase activity"/>
    <property type="evidence" value="ECO:0007669"/>
    <property type="project" value="InterPro"/>
</dbReference>
<dbReference type="SMART" id="SM00387">
    <property type="entry name" value="HATPase_c"/>
    <property type="match status" value="1"/>
</dbReference>
<gene>
    <name evidence="9" type="ORF">ELS82_05355</name>
</gene>
<evidence type="ECO:0000259" key="7">
    <source>
        <dbReference type="PROSITE" id="PS50109"/>
    </source>
</evidence>
<feature type="transmembrane region" description="Helical" evidence="6">
    <location>
        <begin position="151"/>
        <end position="170"/>
    </location>
</feature>
<dbReference type="PROSITE" id="PS50109">
    <property type="entry name" value="HIS_KIN"/>
    <property type="match status" value="1"/>
</dbReference>
<keyword evidence="3 5" id="KW-0597">Phosphoprotein</keyword>
<dbReference type="InterPro" id="IPR001789">
    <property type="entry name" value="Sig_transdc_resp-reg_receiver"/>
</dbReference>
<dbReference type="PROSITE" id="PS51257">
    <property type="entry name" value="PROKAR_LIPOPROTEIN"/>
    <property type="match status" value="1"/>
</dbReference>
<evidence type="ECO:0000256" key="2">
    <source>
        <dbReference type="ARBA" id="ARBA00012438"/>
    </source>
</evidence>
<feature type="transmembrane region" description="Helical" evidence="6">
    <location>
        <begin position="122"/>
        <end position="139"/>
    </location>
</feature>
<evidence type="ECO:0000256" key="4">
    <source>
        <dbReference type="ARBA" id="ARBA00022801"/>
    </source>
</evidence>
<dbReference type="EMBL" id="SATR01000005">
    <property type="protein sequence ID" value="TFH92620.1"/>
    <property type="molecule type" value="Genomic_DNA"/>
</dbReference>
<dbReference type="SMART" id="SM00448">
    <property type="entry name" value="REC"/>
    <property type="match status" value="1"/>
</dbReference>
<organism evidence="9 10">
    <name type="scientific">Vibrio ouci</name>
    <dbReference type="NCBI Taxonomy" id="2499078"/>
    <lineage>
        <taxon>Bacteria</taxon>
        <taxon>Pseudomonadati</taxon>
        <taxon>Pseudomonadota</taxon>
        <taxon>Gammaproteobacteria</taxon>
        <taxon>Vibrionales</taxon>
        <taxon>Vibrionaceae</taxon>
        <taxon>Vibrio</taxon>
    </lineage>
</organism>
<dbReference type="Gene3D" id="3.40.50.2300">
    <property type="match status" value="1"/>
</dbReference>
<dbReference type="GO" id="GO:0016787">
    <property type="term" value="F:hydrolase activity"/>
    <property type="evidence" value="ECO:0007669"/>
    <property type="project" value="UniProtKB-KW"/>
</dbReference>
<dbReference type="InterPro" id="IPR005467">
    <property type="entry name" value="His_kinase_dom"/>
</dbReference>
<dbReference type="InterPro" id="IPR036097">
    <property type="entry name" value="HisK_dim/P_sf"/>
</dbReference>
<keyword evidence="9" id="KW-0808">Transferase</keyword>
<dbReference type="PANTHER" id="PTHR43547:SF2">
    <property type="entry name" value="HYBRID SIGNAL TRANSDUCTION HISTIDINE KINASE C"/>
    <property type="match status" value="1"/>
</dbReference>
<keyword evidence="6" id="KW-1133">Transmembrane helix</keyword>
<evidence type="ECO:0000256" key="1">
    <source>
        <dbReference type="ARBA" id="ARBA00000085"/>
    </source>
</evidence>
<proteinExistence type="predicted"/>
<keyword evidence="6" id="KW-0812">Transmembrane</keyword>
<comment type="catalytic activity">
    <reaction evidence="1">
        <text>ATP + protein L-histidine = ADP + protein N-phospho-L-histidine.</text>
        <dbReference type="EC" id="2.7.13.3"/>
    </reaction>
</comment>
<protein>
    <recommendedName>
        <fullName evidence="2">histidine kinase</fullName>
        <ecNumber evidence="2">2.7.13.3</ecNumber>
    </recommendedName>
</protein>
<dbReference type="Pfam" id="PF02518">
    <property type="entry name" value="HATPase_c"/>
    <property type="match status" value="1"/>
</dbReference>
<evidence type="ECO:0000313" key="10">
    <source>
        <dbReference type="Proteomes" id="UP000297753"/>
    </source>
</evidence>
<dbReference type="CDD" id="cd00075">
    <property type="entry name" value="HATPase"/>
    <property type="match status" value="1"/>
</dbReference>
<dbReference type="SUPFAM" id="SSF52172">
    <property type="entry name" value="CheY-like"/>
    <property type="match status" value="1"/>
</dbReference>
<sequence length="681" mass="77802">MDVVKKIYQYADPNLSLVGWMGCIGFPAYYFVWTVFYPQPYENGPLRIFCALLLLGLALRHYVPTVLKRFLPYYYLATVTICLPFFFSFMMFMNGWSTVWAMSFMSSIFLHILLVHQTRVMIAQATLAIVLGFLFAYGLNDGLFDGGVPIIWPYIPIFLFTYIFGNLFYFRNQVEHEAKVSIAKSFGAGIAHEMRNPLSALQTSLDVLSSSLPASKSNQNEYVELPRQDLMRMREVLASADEVIHNGNEAIDLLLTSIDENRVSQSTFKLHSAGEVVRESLATYSYRGTEASKYVTLNIGQDFEYFGSDTLLKYALYNLLKNALYYRNDDAFKVSITVNADEKANYLYFEDNGVGIEPDKIDYIFEDFYTSGKASSYGLGLPFCQRVMHSFGGSIECESALGEWTQFTLKFPHKHSQAISVIKHEILRTKSILHIGSDPMVQRKLNEFAFYMGTELSDINLEQAYQKEEYEFEYDLILIDLDTCSESEYLKLESKLHFTEAKLVVLYDKNSHYHTKFSRFLSIYAIEKLQVLKHTSDVFAELMFGRCEADRTQIPRKTTSVGKRILIADDNVSMRQLTTILLNKQGYQVSHASDGSEVLDVLGNQAIDLILMDIEMPKLNGFDATEAIRSSSEDYFDIPIVGHTGDNCQETLQKIKQVGMNDYLIKPVDKEHLLDKISLYL</sequence>
<feature type="transmembrane region" description="Helical" evidence="6">
    <location>
        <begin position="15"/>
        <end position="33"/>
    </location>
</feature>
<feature type="modified residue" description="4-aspartylphosphate" evidence="5">
    <location>
        <position position="613"/>
    </location>
</feature>
<keyword evidence="4" id="KW-0378">Hydrolase</keyword>
<dbReference type="Gene3D" id="3.30.565.10">
    <property type="entry name" value="Histidine kinase-like ATPase, C-terminal domain"/>
    <property type="match status" value="1"/>
</dbReference>
<dbReference type="InterPro" id="IPR003594">
    <property type="entry name" value="HATPase_dom"/>
</dbReference>
<dbReference type="Pfam" id="PF00072">
    <property type="entry name" value="Response_reg"/>
    <property type="match status" value="1"/>
</dbReference>
<dbReference type="PANTHER" id="PTHR43547">
    <property type="entry name" value="TWO-COMPONENT HISTIDINE KINASE"/>
    <property type="match status" value="1"/>
</dbReference>
<dbReference type="CDD" id="cd17546">
    <property type="entry name" value="REC_hyHK_CKI1_RcsC-like"/>
    <property type="match status" value="1"/>
</dbReference>
<feature type="domain" description="Response regulatory" evidence="8">
    <location>
        <begin position="564"/>
        <end position="681"/>
    </location>
</feature>
<dbReference type="PRINTS" id="PR00344">
    <property type="entry name" value="BCTRLSENSOR"/>
</dbReference>
<evidence type="ECO:0000256" key="5">
    <source>
        <dbReference type="PROSITE-ProRule" id="PRU00169"/>
    </source>
</evidence>
<dbReference type="RefSeq" id="WP_134834547.1">
    <property type="nucleotide sequence ID" value="NZ_SATR01000005.1"/>
</dbReference>
<dbReference type="Pfam" id="PF00512">
    <property type="entry name" value="HisKA"/>
    <property type="match status" value="1"/>
</dbReference>
<dbReference type="InterPro" id="IPR011006">
    <property type="entry name" value="CheY-like_superfamily"/>
</dbReference>
<name>A0A4Y8WI62_9VIBR</name>
<dbReference type="Proteomes" id="UP000297753">
    <property type="component" value="Unassembled WGS sequence"/>
</dbReference>
<dbReference type="InterPro" id="IPR003661">
    <property type="entry name" value="HisK_dim/P_dom"/>
</dbReference>
<feature type="transmembrane region" description="Helical" evidence="6">
    <location>
        <begin position="98"/>
        <end position="115"/>
    </location>
</feature>